<gene>
    <name evidence="7" type="ORF">AMELA_G00227550</name>
</gene>
<name>A0A7J6A0G3_AMEME</name>
<dbReference type="SUPFAM" id="SSF47986">
    <property type="entry name" value="DEATH domain"/>
    <property type="match status" value="1"/>
</dbReference>
<dbReference type="AlphaFoldDB" id="A0A7J6A0G3"/>
<dbReference type="PANTHER" id="PTHR46985:SF2">
    <property type="entry name" value="APOPTOSIS-ASSOCIATED SPECK-LIKE PROTEIN CONTAINING A CARD"/>
    <property type="match status" value="1"/>
</dbReference>
<evidence type="ECO:0000259" key="6">
    <source>
        <dbReference type="PROSITE" id="PS50209"/>
    </source>
</evidence>
<reference evidence="7 8" key="1">
    <citation type="submission" date="2020-02" db="EMBL/GenBank/DDBJ databases">
        <title>A chromosome-scale genome assembly of the black bullhead catfish (Ameiurus melas).</title>
        <authorList>
            <person name="Wen M."/>
            <person name="Zham M."/>
            <person name="Cabau C."/>
            <person name="Klopp C."/>
            <person name="Donnadieu C."/>
            <person name="Roques C."/>
            <person name="Bouchez O."/>
            <person name="Lampietro C."/>
            <person name="Jouanno E."/>
            <person name="Herpin A."/>
            <person name="Louis A."/>
            <person name="Berthelot C."/>
            <person name="Parey E."/>
            <person name="Roest-Crollius H."/>
            <person name="Braasch I."/>
            <person name="Postlethwait J."/>
            <person name="Robinson-Rechavi M."/>
            <person name="Echchiki A."/>
            <person name="Begum T."/>
            <person name="Montfort J."/>
            <person name="Schartl M."/>
            <person name="Bobe J."/>
            <person name="Guiguen Y."/>
        </authorList>
    </citation>
    <scope>NUCLEOTIDE SEQUENCE [LARGE SCALE GENOMIC DNA]</scope>
    <source>
        <strain evidence="7">M_S1</strain>
        <tissue evidence="7">Blood</tissue>
    </source>
</reference>
<keyword evidence="4" id="KW-0391">Immunity</keyword>
<keyword evidence="3" id="KW-0399">Innate immunity</keyword>
<sequence length="110" mass="12386">MSGIPFPGQMVEVDETMDLTRPCGAVFIDQHGDILIERACTVEPILDKLLSVRIIRNEEYQDIKNEKTANKQMRALLTGPIRSSGDRGKQILFQTLKEQQPLMMEDLGVA</sequence>
<evidence type="ECO:0000313" key="7">
    <source>
        <dbReference type="EMBL" id="KAF4076216.1"/>
    </source>
</evidence>
<keyword evidence="5" id="KW-0395">Inflammatory response</keyword>
<dbReference type="Proteomes" id="UP000593565">
    <property type="component" value="Unassembled WGS sequence"/>
</dbReference>
<comment type="subcellular location">
    <subcellularLocation>
        <location evidence="1">Cytoplasm</location>
        <location evidence="1">Cytosol</location>
    </subcellularLocation>
</comment>
<keyword evidence="8" id="KW-1185">Reference proteome</keyword>
<dbReference type="EMBL" id="JAAGNN010000020">
    <property type="protein sequence ID" value="KAF4076216.1"/>
    <property type="molecule type" value="Genomic_DNA"/>
</dbReference>
<feature type="domain" description="CARD" evidence="6">
    <location>
        <begin position="27"/>
        <end position="110"/>
    </location>
</feature>
<organism evidence="7 8">
    <name type="scientific">Ameiurus melas</name>
    <name type="common">Black bullhead</name>
    <name type="synonym">Silurus melas</name>
    <dbReference type="NCBI Taxonomy" id="219545"/>
    <lineage>
        <taxon>Eukaryota</taxon>
        <taxon>Metazoa</taxon>
        <taxon>Chordata</taxon>
        <taxon>Craniata</taxon>
        <taxon>Vertebrata</taxon>
        <taxon>Euteleostomi</taxon>
        <taxon>Actinopterygii</taxon>
        <taxon>Neopterygii</taxon>
        <taxon>Teleostei</taxon>
        <taxon>Ostariophysi</taxon>
        <taxon>Siluriformes</taxon>
        <taxon>Ictaluridae</taxon>
        <taxon>Ameiurus</taxon>
    </lineage>
</organism>
<keyword evidence="2" id="KW-0963">Cytoplasm</keyword>
<dbReference type="GO" id="GO:0042981">
    <property type="term" value="P:regulation of apoptotic process"/>
    <property type="evidence" value="ECO:0007669"/>
    <property type="project" value="InterPro"/>
</dbReference>
<dbReference type="GO" id="GO:0045087">
    <property type="term" value="P:innate immune response"/>
    <property type="evidence" value="ECO:0007669"/>
    <property type="project" value="UniProtKB-KW"/>
</dbReference>
<dbReference type="InterPro" id="IPR001315">
    <property type="entry name" value="CARD"/>
</dbReference>
<dbReference type="InterPro" id="IPR051249">
    <property type="entry name" value="NLRP_Inflammasome"/>
</dbReference>
<evidence type="ECO:0000256" key="3">
    <source>
        <dbReference type="ARBA" id="ARBA00022588"/>
    </source>
</evidence>
<dbReference type="Pfam" id="PF00619">
    <property type="entry name" value="CARD"/>
    <property type="match status" value="1"/>
</dbReference>
<dbReference type="PROSITE" id="PS50209">
    <property type="entry name" value="CARD"/>
    <property type="match status" value="1"/>
</dbReference>
<dbReference type="PANTHER" id="PTHR46985">
    <property type="entry name" value="NACHT, LRR AND PYD DOMAINS-CONTAINING PROTEIN 1"/>
    <property type="match status" value="1"/>
</dbReference>
<evidence type="ECO:0000256" key="4">
    <source>
        <dbReference type="ARBA" id="ARBA00022859"/>
    </source>
</evidence>
<accession>A0A7J6A0G3</accession>
<dbReference type="OrthoDB" id="8888059at2759"/>
<evidence type="ECO:0000313" key="8">
    <source>
        <dbReference type="Proteomes" id="UP000593565"/>
    </source>
</evidence>
<evidence type="ECO:0000256" key="5">
    <source>
        <dbReference type="ARBA" id="ARBA00023198"/>
    </source>
</evidence>
<dbReference type="GO" id="GO:0006954">
    <property type="term" value="P:inflammatory response"/>
    <property type="evidence" value="ECO:0007669"/>
    <property type="project" value="UniProtKB-KW"/>
</dbReference>
<dbReference type="GO" id="GO:0005829">
    <property type="term" value="C:cytosol"/>
    <property type="evidence" value="ECO:0007669"/>
    <property type="project" value="UniProtKB-SubCell"/>
</dbReference>
<comment type="caution">
    <text evidence="7">The sequence shown here is derived from an EMBL/GenBank/DDBJ whole genome shotgun (WGS) entry which is preliminary data.</text>
</comment>
<dbReference type="Gene3D" id="1.10.533.10">
    <property type="entry name" value="Death Domain, Fas"/>
    <property type="match status" value="1"/>
</dbReference>
<dbReference type="InterPro" id="IPR011029">
    <property type="entry name" value="DEATH-like_dom_sf"/>
</dbReference>
<protein>
    <recommendedName>
        <fullName evidence="6">CARD domain-containing protein</fullName>
    </recommendedName>
</protein>
<proteinExistence type="predicted"/>
<evidence type="ECO:0000256" key="2">
    <source>
        <dbReference type="ARBA" id="ARBA00022490"/>
    </source>
</evidence>
<evidence type="ECO:0000256" key="1">
    <source>
        <dbReference type="ARBA" id="ARBA00004514"/>
    </source>
</evidence>